<dbReference type="NCBIfam" id="TIGR00154">
    <property type="entry name" value="ispE"/>
    <property type="match status" value="1"/>
</dbReference>
<evidence type="ECO:0000256" key="7">
    <source>
        <dbReference type="ARBA" id="ARBA00022840"/>
    </source>
</evidence>
<comment type="pathway">
    <text evidence="10">Isoprenoid biosynthesis; isopentenyl diphosphate biosynthesis via DXP pathway; isopentenyl diphosphate from 1-deoxy-D-xylulose 5-phosphate: step 3/6.</text>
</comment>
<feature type="active site" evidence="10">
    <location>
        <position position="16"/>
    </location>
</feature>
<evidence type="ECO:0000256" key="5">
    <source>
        <dbReference type="ARBA" id="ARBA00022741"/>
    </source>
</evidence>
<keyword evidence="4 10" id="KW-0808">Transferase</keyword>
<evidence type="ECO:0000259" key="12">
    <source>
        <dbReference type="Pfam" id="PF08544"/>
    </source>
</evidence>
<keyword evidence="14" id="KW-1185">Reference proteome</keyword>
<dbReference type="PIRSF" id="PIRSF010376">
    <property type="entry name" value="IspE"/>
    <property type="match status" value="1"/>
</dbReference>
<gene>
    <name evidence="10" type="primary">ispE</name>
    <name evidence="13" type="ORF">J2R99_000607</name>
</gene>
<dbReference type="GO" id="GO:0050515">
    <property type="term" value="F:4-(cytidine 5'-diphospho)-2-C-methyl-D-erythritol kinase activity"/>
    <property type="evidence" value="ECO:0007669"/>
    <property type="project" value="UniProtKB-EC"/>
</dbReference>
<keyword evidence="6 10" id="KW-0418">Kinase</keyword>
<evidence type="ECO:0000313" key="14">
    <source>
        <dbReference type="Proteomes" id="UP001230253"/>
    </source>
</evidence>
<protein>
    <recommendedName>
        <fullName evidence="3 10">4-diphosphocytidyl-2-C-methyl-D-erythritol kinase</fullName>
        <shortName evidence="10">CMK</shortName>
        <ecNumber evidence="2 10">2.7.1.148</ecNumber>
    </recommendedName>
    <alternativeName>
        <fullName evidence="9 10">4-(cytidine-5'-diphospho)-2-C-methyl-D-erythritol kinase</fullName>
    </alternativeName>
</protein>
<organism evidence="13 14">
    <name type="scientific">Rhodopseudomonas julia</name>
    <dbReference type="NCBI Taxonomy" id="200617"/>
    <lineage>
        <taxon>Bacteria</taxon>
        <taxon>Pseudomonadati</taxon>
        <taxon>Pseudomonadota</taxon>
        <taxon>Alphaproteobacteria</taxon>
        <taxon>Hyphomicrobiales</taxon>
        <taxon>Nitrobacteraceae</taxon>
        <taxon>Rhodopseudomonas</taxon>
    </lineage>
</organism>
<dbReference type="Proteomes" id="UP001230253">
    <property type="component" value="Unassembled WGS sequence"/>
</dbReference>
<evidence type="ECO:0000256" key="10">
    <source>
        <dbReference type="HAMAP-Rule" id="MF_00061"/>
    </source>
</evidence>
<evidence type="ECO:0000256" key="8">
    <source>
        <dbReference type="ARBA" id="ARBA00023229"/>
    </source>
</evidence>
<feature type="binding site" evidence="10">
    <location>
        <begin position="101"/>
        <end position="111"/>
    </location>
    <ligand>
        <name>ATP</name>
        <dbReference type="ChEBI" id="CHEBI:30616"/>
    </ligand>
</feature>
<accession>A0ABU0C3H9</accession>
<evidence type="ECO:0000256" key="4">
    <source>
        <dbReference type="ARBA" id="ARBA00022679"/>
    </source>
</evidence>
<evidence type="ECO:0000256" key="2">
    <source>
        <dbReference type="ARBA" id="ARBA00012052"/>
    </source>
</evidence>
<evidence type="ECO:0000256" key="3">
    <source>
        <dbReference type="ARBA" id="ARBA00017473"/>
    </source>
</evidence>
<dbReference type="InterPro" id="IPR006204">
    <property type="entry name" value="GHMP_kinase_N_dom"/>
</dbReference>
<dbReference type="EC" id="2.7.1.148" evidence="2 10"/>
<dbReference type="Pfam" id="PF08544">
    <property type="entry name" value="GHMP_kinases_C"/>
    <property type="match status" value="1"/>
</dbReference>
<dbReference type="HAMAP" id="MF_00061">
    <property type="entry name" value="IspE"/>
    <property type="match status" value="1"/>
</dbReference>
<evidence type="ECO:0000256" key="9">
    <source>
        <dbReference type="ARBA" id="ARBA00032554"/>
    </source>
</evidence>
<comment type="caution">
    <text evidence="13">The sequence shown here is derived from an EMBL/GenBank/DDBJ whole genome shotgun (WGS) entry which is preliminary data.</text>
</comment>
<dbReference type="Gene3D" id="3.30.230.10">
    <property type="match status" value="1"/>
</dbReference>
<dbReference type="RefSeq" id="WP_307153017.1">
    <property type="nucleotide sequence ID" value="NZ_JAUSUK010000001.1"/>
</dbReference>
<dbReference type="InterPro" id="IPR004424">
    <property type="entry name" value="IspE"/>
</dbReference>
<keyword evidence="8 10" id="KW-0414">Isoprene biosynthesis</keyword>
<dbReference type="InterPro" id="IPR020568">
    <property type="entry name" value="Ribosomal_Su5_D2-typ_SF"/>
</dbReference>
<comment type="similarity">
    <text evidence="1 10">Belongs to the GHMP kinase family. IspE subfamily.</text>
</comment>
<dbReference type="EMBL" id="JAUSUK010000001">
    <property type="protein sequence ID" value="MDQ0324758.1"/>
    <property type="molecule type" value="Genomic_DNA"/>
</dbReference>
<reference evidence="13 14" key="1">
    <citation type="submission" date="2023-07" db="EMBL/GenBank/DDBJ databases">
        <title>Genomic Encyclopedia of Type Strains, Phase IV (KMG-IV): sequencing the most valuable type-strain genomes for metagenomic binning, comparative biology and taxonomic classification.</title>
        <authorList>
            <person name="Goeker M."/>
        </authorList>
    </citation>
    <scope>NUCLEOTIDE SEQUENCE [LARGE SCALE GENOMIC DNA]</scope>
    <source>
        <strain evidence="13 14">DSM 11549</strain>
    </source>
</reference>
<comment type="function">
    <text evidence="10">Catalyzes the phosphorylation of the position 2 hydroxy group of 4-diphosphocytidyl-2C-methyl-D-erythritol.</text>
</comment>
<evidence type="ECO:0000313" key="13">
    <source>
        <dbReference type="EMBL" id="MDQ0324758.1"/>
    </source>
</evidence>
<dbReference type="SUPFAM" id="SSF54211">
    <property type="entry name" value="Ribosomal protein S5 domain 2-like"/>
    <property type="match status" value="1"/>
</dbReference>
<evidence type="ECO:0000256" key="1">
    <source>
        <dbReference type="ARBA" id="ARBA00009684"/>
    </source>
</evidence>
<feature type="domain" description="GHMP kinase C-terminal" evidence="12">
    <location>
        <begin position="219"/>
        <end position="278"/>
    </location>
</feature>
<dbReference type="InterPro" id="IPR013750">
    <property type="entry name" value="GHMP_kinase_C_dom"/>
</dbReference>
<keyword evidence="7 10" id="KW-0067">ATP-binding</keyword>
<sequence>MNENLLPALVRTAPAKINLALHVTGRRDDGYHLLDTLAVFADLGDELSFAPAEEFALNVSGRFAEIVPNGADNLILRAAEALKQASGVKTGAQIAVTKEIPAGAGLGGGSSDASTTLLALAELWGVGMSMDELVALGAKLGADVPMGLFGRALRARGIGEEIALLPSLPALPLVLVWPARVVSTGKVFHTLGRPPGRALPDVPDKMRDARTVADFLKTTTNDLEAPAIALEPAIGEVLDALAKTPCHLARMSGSGSACFAVYETLDAAGTAAETLASRHPQWWVRATLAR</sequence>
<evidence type="ECO:0000259" key="11">
    <source>
        <dbReference type="Pfam" id="PF00288"/>
    </source>
</evidence>
<dbReference type="PANTHER" id="PTHR43527:SF2">
    <property type="entry name" value="4-DIPHOSPHOCYTIDYL-2-C-METHYL-D-ERYTHRITOL KINASE, CHLOROPLASTIC"/>
    <property type="match status" value="1"/>
</dbReference>
<dbReference type="Gene3D" id="3.30.70.890">
    <property type="entry name" value="GHMP kinase, C-terminal domain"/>
    <property type="match status" value="1"/>
</dbReference>
<keyword evidence="5 10" id="KW-0547">Nucleotide-binding</keyword>
<dbReference type="PANTHER" id="PTHR43527">
    <property type="entry name" value="4-DIPHOSPHOCYTIDYL-2-C-METHYL-D-ERYTHRITOL KINASE, CHLOROPLASTIC"/>
    <property type="match status" value="1"/>
</dbReference>
<name>A0ABU0C3H9_9BRAD</name>
<feature type="active site" evidence="10">
    <location>
        <position position="143"/>
    </location>
</feature>
<proteinExistence type="inferred from homology"/>
<dbReference type="InterPro" id="IPR036554">
    <property type="entry name" value="GHMP_kinase_C_sf"/>
</dbReference>
<feature type="domain" description="GHMP kinase N-terminal" evidence="11">
    <location>
        <begin position="73"/>
        <end position="150"/>
    </location>
</feature>
<comment type="catalytic activity">
    <reaction evidence="10">
        <text>4-CDP-2-C-methyl-D-erythritol + ATP = 4-CDP-2-C-methyl-D-erythritol 2-phosphate + ADP + H(+)</text>
        <dbReference type="Rhea" id="RHEA:18437"/>
        <dbReference type="ChEBI" id="CHEBI:15378"/>
        <dbReference type="ChEBI" id="CHEBI:30616"/>
        <dbReference type="ChEBI" id="CHEBI:57823"/>
        <dbReference type="ChEBI" id="CHEBI:57919"/>
        <dbReference type="ChEBI" id="CHEBI:456216"/>
        <dbReference type="EC" id="2.7.1.148"/>
    </reaction>
</comment>
<dbReference type="InterPro" id="IPR014721">
    <property type="entry name" value="Ribsml_uS5_D2-typ_fold_subgr"/>
</dbReference>
<dbReference type="NCBIfam" id="NF011202">
    <property type="entry name" value="PRK14608.1"/>
    <property type="match status" value="1"/>
</dbReference>
<dbReference type="Pfam" id="PF00288">
    <property type="entry name" value="GHMP_kinases_N"/>
    <property type="match status" value="1"/>
</dbReference>
<dbReference type="SUPFAM" id="SSF55060">
    <property type="entry name" value="GHMP Kinase, C-terminal domain"/>
    <property type="match status" value="1"/>
</dbReference>
<evidence type="ECO:0000256" key="6">
    <source>
        <dbReference type="ARBA" id="ARBA00022777"/>
    </source>
</evidence>